<gene>
    <name evidence="2" type="ORF">Ga0123462_1619</name>
</gene>
<keyword evidence="1" id="KW-1133">Transmembrane helix</keyword>
<name>A0A2K8L5C2_9PROT</name>
<evidence type="ECO:0000313" key="2">
    <source>
        <dbReference type="EMBL" id="ATX82477.1"/>
    </source>
</evidence>
<accession>A0A2K8L5C2</accession>
<evidence type="ECO:0000256" key="1">
    <source>
        <dbReference type="SAM" id="Phobius"/>
    </source>
</evidence>
<evidence type="ECO:0000313" key="3">
    <source>
        <dbReference type="Proteomes" id="UP000231637"/>
    </source>
</evidence>
<organism evidence="2 3">
    <name type="scientific">Mariprofundus ferrinatatus</name>
    <dbReference type="NCBI Taxonomy" id="1921087"/>
    <lineage>
        <taxon>Bacteria</taxon>
        <taxon>Pseudomonadati</taxon>
        <taxon>Pseudomonadota</taxon>
        <taxon>Candidatius Mariprofundia</taxon>
        <taxon>Mariprofundales</taxon>
        <taxon>Mariprofundaceae</taxon>
        <taxon>Mariprofundus</taxon>
    </lineage>
</organism>
<proteinExistence type="predicted"/>
<keyword evidence="3" id="KW-1185">Reference proteome</keyword>
<dbReference type="RefSeq" id="WP_100265828.1">
    <property type="nucleotide sequence ID" value="NZ_CP018800.1"/>
</dbReference>
<dbReference type="EMBL" id="CP018800">
    <property type="protein sequence ID" value="ATX82477.1"/>
    <property type="molecule type" value="Genomic_DNA"/>
</dbReference>
<feature type="transmembrane region" description="Helical" evidence="1">
    <location>
        <begin position="6"/>
        <end position="23"/>
    </location>
</feature>
<feature type="transmembrane region" description="Helical" evidence="1">
    <location>
        <begin position="43"/>
        <end position="64"/>
    </location>
</feature>
<dbReference type="KEGG" id="mfn:Ga0123462_1619"/>
<reference evidence="2 3" key="1">
    <citation type="submission" date="2016-12" db="EMBL/GenBank/DDBJ databases">
        <title>Isolation and genomic insights into novel planktonic Zetaproteobacteria from stratified waters of the Chesapeake Bay.</title>
        <authorList>
            <person name="McAllister S.M."/>
            <person name="Kato S."/>
            <person name="Chan C.S."/>
            <person name="Chiu B.K."/>
            <person name="Field E.K."/>
        </authorList>
    </citation>
    <scope>NUCLEOTIDE SEQUENCE [LARGE SCALE GENOMIC DNA]</scope>
    <source>
        <strain evidence="2 3">CP-8</strain>
    </source>
</reference>
<protein>
    <submittedName>
        <fullName evidence="2">Uncharacterized protein</fullName>
    </submittedName>
</protein>
<dbReference type="AlphaFoldDB" id="A0A2K8L5C2"/>
<sequence length="66" mass="7373">MNNAIGIILVFFILVAVVVVTNWQEKTGKKLSDFTWYRYAKWLVLSVLVLGVLSVLILSIYGAATL</sequence>
<keyword evidence="1" id="KW-0472">Membrane</keyword>
<keyword evidence="1" id="KW-0812">Transmembrane</keyword>
<dbReference type="Proteomes" id="UP000231637">
    <property type="component" value="Chromosome"/>
</dbReference>